<dbReference type="PANTHER" id="PTHR45902:SF1">
    <property type="entry name" value="LATROPHILIN RECEPTOR-LIKE PROTEIN A"/>
    <property type="match status" value="1"/>
</dbReference>
<evidence type="ECO:0000313" key="8">
    <source>
        <dbReference type="EMBL" id="GFO38053.1"/>
    </source>
</evidence>
<keyword evidence="2 6" id="KW-0812">Transmembrane</keyword>
<evidence type="ECO:0000256" key="4">
    <source>
        <dbReference type="ARBA" id="ARBA00023136"/>
    </source>
</evidence>
<dbReference type="Pfam" id="PF00002">
    <property type="entry name" value="7tm_2"/>
    <property type="match status" value="1"/>
</dbReference>
<gene>
    <name evidence="8" type="ORF">PoB_006455800</name>
</gene>
<feature type="domain" description="G-protein coupled receptors family 2 profile 2" evidence="7">
    <location>
        <begin position="539"/>
        <end position="848"/>
    </location>
</feature>
<keyword evidence="3 6" id="KW-1133">Transmembrane helix</keyword>
<feature type="transmembrane region" description="Helical" evidence="6">
    <location>
        <begin position="576"/>
        <end position="595"/>
    </location>
</feature>
<dbReference type="InterPro" id="IPR053231">
    <property type="entry name" value="GPCR_LN-TM7"/>
</dbReference>
<dbReference type="CDD" id="cd15039">
    <property type="entry name" value="7tmB3_Methuselah-like"/>
    <property type="match status" value="1"/>
</dbReference>
<feature type="transmembrane region" description="Helical" evidence="6">
    <location>
        <begin position="649"/>
        <end position="674"/>
    </location>
</feature>
<evidence type="ECO:0000256" key="5">
    <source>
        <dbReference type="SAM" id="MobiDB-lite"/>
    </source>
</evidence>
<sequence>MFGSRFPYVKECSPCRTCYCDVKCERYGDCCLDRIIDVHLLDTYVNETKAYTDLTYAECMDLRVKGIYLKNFDVMQKQTLINKCPAEFNDSVIRSECEDVGPINANLLHLSTTPEDLSKNWPVSSTKSSLYYKNYACAKCHSDGAKNTTVFWSLDLSCQTFPNLPASSDPRSLLSVLLKDKECKVAFRTPENMEPRKCNVLPMVKSEVIDQCNATGKRSLYDAVLWKACDVFSIPMRQFTKYFANTFCARCQTDSKNSLSSTCSSDGMFPFFIVLSPDALDTVQQAHQSYDCRCRKGYIYNPFKLANEVKSAFVEKANRFQKDHLAHSVISFVVHANQVTEMNQNFTLSFYAKIKTNYPAKQEEFEKHLLLLQDQIWSISLPDTNVQLDFAATAIQKPNEVEVDRLHLDKVFIGKISESSEVKRLSFLSALRNSFRATNHDSKTIYLEVKNTLVCPHFIHKVTNTTEVKLEQRNDLQWPHVKYELVHIATGVKLPTVDFTNTNDGLVIFCIHQIMERMKSEYNKNVGGVDGVSVFGFGLIVTSYLCLGTSAVCLAFTLLTYYLFPCLRSLPGKSTMCLVTALLQTIILFFVGGFLEESSLACQIVGVLTHFFLLSAFMWMLVCTVHMYSVFSNIMVHTSTTIYEGINRFAFYMMLSTFVPGLIVTSTISANYFLYDSSYSYRAEEPPHKYNSDPEEIDTEFFSCTSNNTVRIGYGHGICYLSNKMSLLLAGALPIAFLCVTNLIIFILTLLALRRLSDHEKTARREARDHLLIYLKLSTLTGINWLPCTAAAFVSSSFVWYSFLILCGLQELFEKATSLKSLHVIIISHVNYICFQGLYIFISFVCNKRVLNLYKQRFLARESHTASNNQRRQDHGNINGGRLQQLADENSPHNTDSTNSHDSEPKAITC</sequence>
<evidence type="ECO:0000256" key="6">
    <source>
        <dbReference type="SAM" id="Phobius"/>
    </source>
</evidence>
<dbReference type="PROSITE" id="PS50261">
    <property type="entry name" value="G_PROTEIN_RECEP_F2_4"/>
    <property type="match status" value="1"/>
</dbReference>
<evidence type="ECO:0000313" key="9">
    <source>
        <dbReference type="Proteomes" id="UP000735302"/>
    </source>
</evidence>
<dbReference type="AlphaFoldDB" id="A0AAV4D1L4"/>
<protein>
    <submittedName>
        <fullName evidence="8">Myosin-10</fullName>
    </submittedName>
</protein>
<organism evidence="8 9">
    <name type="scientific">Plakobranchus ocellatus</name>
    <dbReference type="NCBI Taxonomy" id="259542"/>
    <lineage>
        <taxon>Eukaryota</taxon>
        <taxon>Metazoa</taxon>
        <taxon>Spiralia</taxon>
        <taxon>Lophotrochozoa</taxon>
        <taxon>Mollusca</taxon>
        <taxon>Gastropoda</taxon>
        <taxon>Heterobranchia</taxon>
        <taxon>Euthyneura</taxon>
        <taxon>Panpulmonata</taxon>
        <taxon>Sacoglossa</taxon>
        <taxon>Placobranchoidea</taxon>
        <taxon>Plakobranchidae</taxon>
        <taxon>Plakobranchus</taxon>
    </lineage>
</organism>
<comment type="caution">
    <text evidence="8">The sequence shown here is derived from an EMBL/GenBank/DDBJ whole genome shotgun (WGS) entry which is preliminary data.</text>
</comment>
<name>A0AAV4D1L4_9GAST</name>
<evidence type="ECO:0000256" key="2">
    <source>
        <dbReference type="ARBA" id="ARBA00022692"/>
    </source>
</evidence>
<feature type="transmembrane region" description="Helical" evidence="6">
    <location>
        <begin position="607"/>
        <end position="628"/>
    </location>
</feature>
<dbReference type="Proteomes" id="UP000735302">
    <property type="component" value="Unassembled WGS sequence"/>
</dbReference>
<evidence type="ECO:0000256" key="3">
    <source>
        <dbReference type="ARBA" id="ARBA00022989"/>
    </source>
</evidence>
<feature type="transmembrane region" description="Helical" evidence="6">
    <location>
        <begin position="727"/>
        <end position="753"/>
    </location>
</feature>
<dbReference type="GO" id="GO:0016020">
    <property type="term" value="C:membrane"/>
    <property type="evidence" value="ECO:0007669"/>
    <property type="project" value="UniProtKB-SubCell"/>
</dbReference>
<dbReference type="GO" id="GO:0004930">
    <property type="term" value="F:G protein-coupled receptor activity"/>
    <property type="evidence" value="ECO:0007669"/>
    <property type="project" value="InterPro"/>
</dbReference>
<dbReference type="InterPro" id="IPR017981">
    <property type="entry name" value="GPCR_2-like_7TM"/>
</dbReference>
<keyword evidence="4 6" id="KW-0472">Membrane</keyword>
<feature type="region of interest" description="Disordered" evidence="5">
    <location>
        <begin position="865"/>
        <end position="910"/>
    </location>
</feature>
<comment type="subcellular location">
    <subcellularLocation>
        <location evidence="1">Membrane</location>
        <topology evidence="1">Multi-pass membrane protein</topology>
    </subcellularLocation>
</comment>
<accession>A0AAV4D1L4</accession>
<evidence type="ECO:0000259" key="7">
    <source>
        <dbReference type="PROSITE" id="PS50261"/>
    </source>
</evidence>
<dbReference type="InterPro" id="IPR000832">
    <property type="entry name" value="GPCR_2_secretin-like"/>
</dbReference>
<feature type="transmembrane region" description="Helical" evidence="6">
    <location>
        <begin position="774"/>
        <end position="801"/>
    </location>
</feature>
<dbReference type="Gene3D" id="1.20.1070.10">
    <property type="entry name" value="Rhodopsin 7-helix transmembrane proteins"/>
    <property type="match status" value="1"/>
</dbReference>
<evidence type="ECO:0000256" key="1">
    <source>
        <dbReference type="ARBA" id="ARBA00004141"/>
    </source>
</evidence>
<feature type="transmembrane region" description="Helical" evidence="6">
    <location>
        <begin position="534"/>
        <end position="564"/>
    </location>
</feature>
<feature type="transmembrane region" description="Helical" evidence="6">
    <location>
        <begin position="821"/>
        <end position="846"/>
    </location>
</feature>
<keyword evidence="9" id="KW-1185">Reference proteome</keyword>
<feature type="compositionally biased region" description="Basic and acidic residues" evidence="5">
    <location>
        <begin position="899"/>
        <end position="910"/>
    </location>
</feature>
<proteinExistence type="predicted"/>
<dbReference type="PANTHER" id="PTHR45902">
    <property type="entry name" value="LATROPHILIN RECEPTOR-LIKE PROTEIN A"/>
    <property type="match status" value="1"/>
</dbReference>
<dbReference type="GO" id="GO:0007166">
    <property type="term" value="P:cell surface receptor signaling pathway"/>
    <property type="evidence" value="ECO:0007669"/>
    <property type="project" value="InterPro"/>
</dbReference>
<dbReference type="EMBL" id="BLXT01007308">
    <property type="protein sequence ID" value="GFO38053.1"/>
    <property type="molecule type" value="Genomic_DNA"/>
</dbReference>
<reference evidence="8 9" key="1">
    <citation type="journal article" date="2021" name="Elife">
        <title>Chloroplast acquisition without the gene transfer in kleptoplastic sea slugs, Plakobranchus ocellatus.</title>
        <authorList>
            <person name="Maeda T."/>
            <person name="Takahashi S."/>
            <person name="Yoshida T."/>
            <person name="Shimamura S."/>
            <person name="Takaki Y."/>
            <person name="Nagai Y."/>
            <person name="Toyoda A."/>
            <person name="Suzuki Y."/>
            <person name="Arimoto A."/>
            <person name="Ishii H."/>
            <person name="Satoh N."/>
            <person name="Nishiyama T."/>
            <person name="Hasebe M."/>
            <person name="Maruyama T."/>
            <person name="Minagawa J."/>
            <person name="Obokata J."/>
            <person name="Shigenobu S."/>
        </authorList>
    </citation>
    <scope>NUCLEOTIDE SEQUENCE [LARGE SCALE GENOMIC DNA]</scope>
</reference>